<feature type="non-terminal residue" evidence="1">
    <location>
        <position position="82"/>
    </location>
</feature>
<protein>
    <submittedName>
        <fullName evidence="1">Pentatricopeptide repeat-containing protein</fullName>
    </submittedName>
</protein>
<dbReference type="AlphaFoldDB" id="A0A392QUJ5"/>
<keyword evidence="2" id="KW-1185">Reference proteome</keyword>
<dbReference type="Proteomes" id="UP000265520">
    <property type="component" value="Unassembled WGS sequence"/>
</dbReference>
<accession>A0A392QUJ5</accession>
<reference evidence="1 2" key="1">
    <citation type="journal article" date="2018" name="Front. Plant Sci.">
        <title>Red Clover (Trifolium pratense) and Zigzag Clover (T. medium) - A Picture of Genomic Similarities and Differences.</title>
        <authorList>
            <person name="Dluhosova J."/>
            <person name="Istvanek J."/>
            <person name="Nedelnik J."/>
            <person name="Repkova J."/>
        </authorList>
    </citation>
    <scope>NUCLEOTIDE SEQUENCE [LARGE SCALE GENOMIC DNA]</scope>
    <source>
        <strain evidence="2">cv. 10/8</strain>
        <tissue evidence="1">Leaf</tissue>
    </source>
</reference>
<feature type="non-terminal residue" evidence="1">
    <location>
        <position position="1"/>
    </location>
</feature>
<evidence type="ECO:0000313" key="1">
    <source>
        <dbReference type="EMBL" id="MCI27968.1"/>
    </source>
</evidence>
<dbReference type="EMBL" id="LXQA010162650">
    <property type="protein sequence ID" value="MCI27968.1"/>
    <property type="molecule type" value="Genomic_DNA"/>
</dbReference>
<proteinExistence type="predicted"/>
<dbReference type="InterPro" id="IPR011990">
    <property type="entry name" value="TPR-like_helical_dom_sf"/>
</dbReference>
<dbReference type="Gene3D" id="1.25.40.10">
    <property type="entry name" value="Tetratricopeptide repeat domain"/>
    <property type="match status" value="1"/>
</dbReference>
<comment type="caution">
    <text evidence="1">The sequence shown here is derived from an EMBL/GenBank/DDBJ whole genome shotgun (WGS) entry which is preliminary data.</text>
</comment>
<evidence type="ECO:0000313" key="2">
    <source>
        <dbReference type="Proteomes" id="UP000265520"/>
    </source>
</evidence>
<name>A0A392QUJ5_9FABA</name>
<sequence>QSRLAPEFSGRRTTRFSAKMHSGMPRVTPNKHAHSDVADEALRCLFKAGKIDLALRLFESARLEGHGNTVYSFSAMISAYGR</sequence>
<organism evidence="1 2">
    <name type="scientific">Trifolium medium</name>
    <dbReference type="NCBI Taxonomy" id="97028"/>
    <lineage>
        <taxon>Eukaryota</taxon>
        <taxon>Viridiplantae</taxon>
        <taxon>Streptophyta</taxon>
        <taxon>Embryophyta</taxon>
        <taxon>Tracheophyta</taxon>
        <taxon>Spermatophyta</taxon>
        <taxon>Magnoliopsida</taxon>
        <taxon>eudicotyledons</taxon>
        <taxon>Gunneridae</taxon>
        <taxon>Pentapetalae</taxon>
        <taxon>rosids</taxon>
        <taxon>fabids</taxon>
        <taxon>Fabales</taxon>
        <taxon>Fabaceae</taxon>
        <taxon>Papilionoideae</taxon>
        <taxon>50 kb inversion clade</taxon>
        <taxon>NPAAA clade</taxon>
        <taxon>Hologalegina</taxon>
        <taxon>IRL clade</taxon>
        <taxon>Trifolieae</taxon>
        <taxon>Trifolium</taxon>
    </lineage>
</organism>